<feature type="transmembrane region" description="Helical" evidence="6">
    <location>
        <begin position="114"/>
        <end position="137"/>
    </location>
</feature>
<evidence type="ECO:0000256" key="6">
    <source>
        <dbReference type="SAM" id="Phobius"/>
    </source>
</evidence>
<evidence type="ECO:0000313" key="8">
    <source>
        <dbReference type="Proteomes" id="UP001148203"/>
    </source>
</evidence>
<evidence type="ECO:0000256" key="1">
    <source>
        <dbReference type="ARBA" id="ARBA00004651"/>
    </source>
</evidence>
<comment type="caution">
    <text evidence="7">The sequence shown here is derived from an EMBL/GenBank/DDBJ whole genome shotgun (WGS) entry which is preliminary data.</text>
</comment>
<dbReference type="PANTHER" id="PTHR30250">
    <property type="entry name" value="PST FAMILY PREDICTED COLANIC ACID TRANSPORTER"/>
    <property type="match status" value="1"/>
</dbReference>
<dbReference type="InterPro" id="IPR044550">
    <property type="entry name" value="WzxE"/>
</dbReference>
<gene>
    <name evidence="7" type="ORF">M5G11_16670</name>
</gene>
<evidence type="ECO:0000256" key="5">
    <source>
        <dbReference type="ARBA" id="ARBA00023136"/>
    </source>
</evidence>
<comment type="subcellular location">
    <subcellularLocation>
        <location evidence="1">Cell membrane</location>
        <topology evidence="1">Multi-pass membrane protein</topology>
    </subcellularLocation>
</comment>
<keyword evidence="8" id="KW-1185">Reference proteome</keyword>
<evidence type="ECO:0000256" key="4">
    <source>
        <dbReference type="ARBA" id="ARBA00022989"/>
    </source>
</evidence>
<feature type="transmembrane region" description="Helical" evidence="6">
    <location>
        <begin position="299"/>
        <end position="323"/>
    </location>
</feature>
<dbReference type="PANTHER" id="PTHR30250:SF30">
    <property type="entry name" value="LIPID III FLIPPASE"/>
    <property type="match status" value="1"/>
</dbReference>
<feature type="transmembrane region" description="Helical" evidence="6">
    <location>
        <begin position="335"/>
        <end position="355"/>
    </location>
</feature>
<keyword evidence="2" id="KW-1003">Cell membrane</keyword>
<feature type="transmembrane region" description="Helical" evidence="6">
    <location>
        <begin position="220"/>
        <end position="238"/>
    </location>
</feature>
<feature type="transmembrane region" description="Helical" evidence="6">
    <location>
        <begin position="362"/>
        <end position="381"/>
    </location>
</feature>
<feature type="transmembrane region" description="Helical" evidence="6">
    <location>
        <begin position="149"/>
        <end position="170"/>
    </location>
</feature>
<feature type="transmembrane region" description="Helical" evidence="6">
    <location>
        <begin position="258"/>
        <end position="278"/>
    </location>
</feature>
<evidence type="ECO:0000313" key="7">
    <source>
        <dbReference type="EMBL" id="MDD0992168.1"/>
    </source>
</evidence>
<keyword evidence="5 6" id="KW-0472">Membrane</keyword>
<accession>A0ABT5NVG8</accession>
<reference evidence="7 8" key="1">
    <citation type="submission" date="2022-05" db="EMBL/GenBank/DDBJ databases">
        <title>Novel Pseudomonas spp. Isolated from a Rainbow Trout Aquaculture Facility.</title>
        <authorList>
            <person name="Testerman T."/>
            <person name="Graf J."/>
        </authorList>
    </citation>
    <scope>NUCLEOTIDE SEQUENCE [LARGE SCALE GENOMIC DNA]</scope>
    <source>
        <strain evidence="7 8">ID681</strain>
    </source>
</reference>
<keyword evidence="3 6" id="KW-0812">Transmembrane</keyword>
<keyword evidence="4 6" id="KW-1133">Transmembrane helix</keyword>
<dbReference type="EMBL" id="JAMDGY010000052">
    <property type="protein sequence ID" value="MDD0992168.1"/>
    <property type="molecule type" value="Genomic_DNA"/>
</dbReference>
<dbReference type="InterPro" id="IPR050833">
    <property type="entry name" value="Poly_Biosynth_Transport"/>
</dbReference>
<dbReference type="Pfam" id="PF13440">
    <property type="entry name" value="Polysacc_synt_3"/>
    <property type="match status" value="1"/>
</dbReference>
<evidence type="ECO:0000256" key="3">
    <source>
        <dbReference type="ARBA" id="ARBA00022692"/>
    </source>
</evidence>
<dbReference type="RefSeq" id="WP_273911992.1">
    <property type="nucleotide sequence ID" value="NZ_JAMDGX010000048.1"/>
</dbReference>
<sequence>MNLIKTSVLNAIAVLVKMLTLLGINKVLAIYVGPSGYAALGQFQNAVQMITTFASASINTGVTKYTAEYYDDESKQHSIWRTAGTLALIGSIVSGALVAAFNKQLADWFLKDPALGGVFIWFAVGLVFFSFNTLLLAVLNGKKEIPRYVAANISGSLFALVITAVMAMQFGLYGALVALAIYQSLAFFVTVVICSKLNWFKLRHFVGRIDKDSALNLSKYAAMAFTSATCVPLSLILVRDHLGESFGWSAAGYWEAMWRLSAAYLMLITTTLSVYYLPRLSELKDKAAIRQELALGYKVIMPVTMAGGITLYLMRDVVIALLFTSEFSPMRELFALQMLGDTLKIGGWILAYLVLSKAMYKFYIAAEIIFSISFVGFTWLLSDFYGMQGVVMAYVVNYALYWLVMAVYTARFLKV</sequence>
<protein>
    <submittedName>
        <fullName evidence="7">O-antigen translocase</fullName>
    </submittedName>
</protein>
<dbReference type="Proteomes" id="UP001148203">
    <property type="component" value="Unassembled WGS sequence"/>
</dbReference>
<feature type="transmembrane region" description="Helical" evidence="6">
    <location>
        <begin position="46"/>
        <end position="67"/>
    </location>
</feature>
<feature type="transmembrane region" description="Helical" evidence="6">
    <location>
        <begin position="79"/>
        <end position="102"/>
    </location>
</feature>
<feature type="transmembrane region" description="Helical" evidence="6">
    <location>
        <begin position="176"/>
        <end position="199"/>
    </location>
</feature>
<name>A0ABT5NVG8_9PSED</name>
<organism evidence="7 8">
    <name type="scientific">Pseudomonas fontis</name>
    <dbReference type="NCBI Taxonomy" id="2942633"/>
    <lineage>
        <taxon>Bacteria</taxon>
        <taxon>Pseudomonadati</taxon>
        <taxon>Pseudomonadota</taxon>
        <taxon>Gammaproteobacteria</taxon>
        <taxon>Pseudomonadales</taxon>
        <taxon>Pseudomonadaceae</taxon>
        <taxon>Pseudomonas</taxon>
    </lineage>
</organism>
<dbReference type="CDD" id="cd13125">
    <property type="entry name" value="MATE_like_10"/>
    <property type="match status" value="1"/>
</dbReference>
<feature type="transmembrane region" description="Helical" evidence="6">
    <location>
        <begin position="12"/>
        <end position="34"/>
    </location>
</feature>
<evidence type="ECO:0000256" key="2">
    <source>
        <dbReference type="ARBA" id="ARBA00022475"/>
    </source>
</evidence>
<feature type="transmembrane region" description="Helical" evidence="6">
    <location>
        <begin position="387"/>
        <end position="410"/>
    </location>
</feature>
<proteinExistence type="predicted"/>